<dbReference type="PANTHER" id="PTHR30572">
    <property type="entry name" value="MEMBRANE COMPONENT OF TRANSPORTER-RELATED"/>
    <property type="match status" value="1"/>
</dbReference>
<feature type="transmembrane region" description="Helical" evidence="6">
    <location>
        <begin position="829"/>
        <end position="851"/>
    </location>
</feature>
<keyword evidence="4 6" id="KW-1133">Transmembrane helix</keyword>
<dbReference type="InterPro" id="IPR050250">
    <property type="entry name" value="Macrolide_Exporter_MacB"/>
</dbReference>
<dbReference type="InterPro" id="IPR047699">
    <property type="entry name" value="Permease_put_prefix"/>
</dbReference>
<reference evidence="9 10" key="1">
    <citation type="submission" date="2021-05" db="EMBL/GenBank/DDBJ databases">
        <title>A Polyphasic approach of four new species of the genus Ohtaekwangia: Ohtaekwangia histidinii sp. nov., Ohtaekwangia cretensis sp. nov., Ohtaekwangia indiensis sp. nov., Ohtaekwangia reichenbachii sp. nov. from diverse environment.</title>
        <authorList>
            <person name="Octaviana S."/>
        </authorList>
    </citation>
    <scope>NUCLEOTIDE SEQUENCE [LARGE SCALE GENOMIC DNA]</scope>
    <source>
        <strain evidence="9 10">PWU4</strain>
    </source>
</reference>
<accession>A0AAP2DRI0</accession>
<protein>
    <submittedName>
        <fullName evidence="9">ABC transporter permease</fullName>
    </submittedName>
</protein>
<organism evidence="9 10">
    <name type="scientific">Chryseosolibacter histidini</name>
    <dbReference type="NCBI Taxonomy" id="2782349"/>
    <lineage>
        <taxon>Bacteria</taxon>
        <taxon>Pseudomonadati</taxon>
        <taxon>Bacteroidota</taxon>
        <taxon>Cytophagia</taxon>
        <taxon>Cytophagales</taxon>
        <taxon>Chryseotaleaceae</taxon>
        <taxon>Chryseosolibacter</taxon>
    </lineage>
</organism>
<dbReference type="AlphaFoldDB" id="A0AAP2DRI0"/>
<dbReference type="InterPro" id="IPR003838">
    <property type="entry name" value="ABC3_permease_C"/>
</dbReference>
<gene>
    <name evidence="9" type="ORF">KK083_19195</name>
</gene>
<comment type="subcellular location">
    <subcellularLocation>
        <location evidence="1">Cell membrane</location>
        <topology evidence="1">Multi-pass membrane protein</topology>
    </subcellularLocation>
</comment>
<feature type="domain" description="ABC3 transporter permease C-terminal" evidence="7">
    <location>
        <begin position="363"/>
        <end position="476"/>
    </location>
</feature>
<dbReference type="Pfam" id="PF12704">
    <property type="entry name" value="MacB_PCD"/>
    <property type="match status" value="2"/>
</dbReference>
<keyword evidence="5 6" id="KW-0472">Membrane</keyword>
<sequence length="869" mass="97792">MKDMPPKWADKFLEWYCRPDLLEDIQGDVYELFYRSVKTGRRKAKLYFIWNVFRYFRWKNIRRTPAHQSTTFMTRSMLKNILLVWFRQLVRQPGNSFLNVFGLSAGFTCAFLILLWVTHEYSFDKFHADPDRIFRVMTHAEAGGTFQTYNVAASAIDVSSIPEVETLVSVSSGTRWPHELCFRPDGKPDECIYLNGVYASEHLFSVFNFPILKGAPDPLKGTASIAISESMAKKLYGADDPIGKTIRIDDRREVVIASVFRDIPLNSSLKFDFALTFDILKKQWGMNDQQFAGQFFNIYLKTNKPIAPAQLTAKLNDVRVLTAPFREQHLSYQAHPLVDWRLKAKFEDGKNTGGRIEYVILFIIIGVLIVVMAVINFVNMSTARAALRAREIGIRKVTGAFRSTIVAQFMGESFLIVLMAFAFSVLATQLLLPFFNTLLDEPIGFNILTGDIPGYLFLFLAGVSVLAGIYPAFIMSSFLPAQVLKGQIAGNASGSTLFRKALLVVQLTVSAGIIIFSGVLYLQLNYVSEKNLGFDRGNMIRLEPTYQLLQKFDRFSDMLKRDPSITAVGASSVNPLSAGGGNSGVTWPGKAADQDVMFTTFSCSYEFPEMLGLRLVEGRHFQPQPLDSARTEVLVSEDAVKIMGLTEPEGTEIRIGNSPCVIVGVVNNFHTGSLHQQRLPAILCRTRHEHTSAVYIRYRAGEAQRAMETLSKVHKELEPARTMRYWFQDETFDGLYKTEIIASHLAQMFTWAALVIAIIGIVGLSTFNTMRKHKEIGIRRVFGASKAQVLSMLFNHFSWVLVISMAIAGPVAWYIGHRWLEGFAYHIDIPWWIFGATFVGVATLIALIIWAQGVRVISTNPTQTLRGNE</sequence>
<dbReference type="PANTHER" id="PTHR30572:SF18">
    <property type="entry name" value="ABC-TYPE MACROLIDE FAMILY EXPORT SYSTEM PERMEASE COMPONENT 2"/>
    <property type="match status" value="1"/>
</dbReference>
<dbReference type="Proteomes" id="UP001319200">
    <property type="component" value="Unassembled WGS sequence"/>
</dbReference>
<dbReference type="RefSeq" id="WP_254166349.1">
    <property type="nucleotide sequence ID" value="NZ_JAHESF010000020.1"/>
</dbReference>
<feature type="transmembrane region" description="Helical" evidence="6">
    <location>
        <begin position="414"/>
        <end position="435"/>
    </location>
</feature>
<evidence type="ECO:0000259" key="7">
    <source>
        <dbReference type="Pfam" id="PF02687"/>
    </source>
</evidence>
<evidence type="ECO:0000256" key="4">
    <source>
        <dbReference type="ARBA" id="ARBA00022989"/>
    </source>
</evidence>
<dbReference type="InterPro" id="IPR025857">
    <property type="entry name" value="MacB_PCD"/>
</dbReference>
<feature type="transmembrane region" description="Helical" evidence="6">
    <location>
        <begin position="97"/>
        <end position="117"/>
    </location>
</feature>
<feature type="transmembrane region" description="Helical" evidence="6">
    <location>
        <begin position="501"/>
        <end position="522"/>
    </location>
</feature>
<feature type="domain" description="MacB-like periplasmic core" evidence="8">
    <location>
        <begin position="96"/>
        <end position="317"/>
    </location>
</feature>
<feature type="transmembrane region" description="Helical" evidence="6">
    <location>
        <begin position="358"/>
        <end position="378"/>
    </location>
</feature>
<evidence type="ECO:0000256" key="6">
    <source>
        <dbReference type="SAM" id="Phobius"/>
    </source>
</evidence>
<feature type="transmembrane region" description="Helical" evidence="6">
    <location>
        <begin position="455"/>
        <end position="480"/>
    </location>
</feature>
<evidence type="ECO:0000256" key="1">
    <source>
        <dbReference type="ARBA" id="ARBA00004651"/>
    </source>
</evidence>
<keyword evidence="10" id="KW-1185">Reference proteome</keyword>
<dbReference type="EMBL" id="JAHESF010000020">
    <property type="protein sequence ID" value="MBT1699029.1"/>
    <property type="molecule type" value="Genomic_DNA"/>
</dbReference>
<evidence type="ECO:0000259" key="8">
    <source>
        <dbReference type="Pfam" id="PF12704"/>
    </source>
</evidence>
<evidence type="ECO:0000313" key="9">
    <source>
        <dbReference type="EMBL" id="MBT1699029.1"/>
    </source>
</evidence>
<dbReference type="GO" id="GO:0005886">
    <property type="term" value="C:plasma membrane"/>
    <property type="evidence" value="ECO:0007669"/>
    <property type="project" value="UniProtKB-SubCell"/>
</dbReference>
<feature type="transmembrane region" description="Helical" evidence="6">
    <location>
        <begin position="789"/>
        <end position="809"/>
    </location>
</feature>
<evidence type="ECO:0000256" key="2">
    <source>
        <dbReference type="ARBA" id="ARBA00022475"/>
    </source>
</evidence>
<proteinExistence type="predicted"/>
<feature type="domain" description="ABC3 transporter permease C-terminal" evidence="7">
    <location>
        <begin position="749"/>
        <end position="861"/>
    </location>
</feature>
<name>A0AAP2DRI0_9BACT</name>
<feature type="transmembrane region" description="Helical" evidence="6">
    <location>
        <begin position="748"/>
        <end position="768"/>
    </location>
</feature>
<dbReference type="GO" id="GO:0022857">
    <property type="term" value="F:transmembrane transporter activity"/>
    <property type="evidence" value="ECO:0007669"/>
    <property type="project" value="TreeGrafter"/>
</dbReference>
<comment type="caution">
    <text evidence="9">The sequence shown here is derived from an EMBL/GenBank/DDBJ whole genome shotgun (WGS) entry which is preliminary data.</text>
</comment>
<evidence type="ECO:0000313" key="10">
    <source>
        <dbReference type="Proteomes" id="UP001319200"/>
    </source>
</evidence>
<evidence type="ECO:0000256" key="3">
    <source>
        <dbReference type="ARBA" id="ARBA00022692"/>
    </source>
</evidence>
<keyword evidence="2" id="KW-1003">Cell membrane</keyword>
<dbReference type="NCBIfam" id="NF038404">
    <property type="entry name" value="perm_prefix_2"/>
    <property type="match status" value="1"/>
</dbReference>
<feature type="domain" description="MacB-like periplasmic core" evidence="8">
    <location>
        <begin position="536"/>
        <end position="705"/>
    </location>
</feature>
<dbReference type="Pfam" id="PF02687">
    <property type="entry name" value="FtsX"/>
    <property type="match status" value="2"/>
</dbReference>
<keyword evidence="3 6" id="KW-0812">Transmembrane</keyword>
<evidence type="ECO:0000256" key="5">
    <source>
        <dbReference type="ARBA" id="ARBA00023136"/>
    </source>
</evidence>